<proteinExistence type="predicted"/>
<reference evidence="3 4" key="1">
    <citation type="submission" date="2018-05" db="EMBL/GenBank/DDBJ databases">
        <title>Lactobacillus sanfranciscensis Ah4 draft denome sequence.</title>
        <authorList>
            <person name="Zhang G."/>
        </authorList>
    </citation>
    <scope>NUCLEOTIDE SEQUENCE [LARGE SCALE GENOMIC DNA]</scope>
    <source>
        <strain evidence="3 4">Ah4</strain>
    </source>
</reference>
<keyword evidence="2" id="KW-1133">Transmembrane helix</keyword>
<dbReference type="RefSeq" id="WP_139562278.1">
    <property type="nucleotide sequence ID" value="NZ_JARBEV010000003.1"/>
</dbReference>
<evidence type="ECO:0000313" key="4">
    <source>
        <dbReference type="Proteomes" id="UP000313312"/>
    </source>
</evidence>
<keyword evidence="2" id="KW-0472">Membrane</keyword>
<dbReference type="Proteomes" id="UP000313312">
    <property type="component" value="Unassembled WGS sequence"/>
</dbReference>
<comment type="caution">
    <text evidence="3">The sequence shown here is derived from an EMBL/GenBank/DDBJ whole genome shotgun (WGS) entry which is preliminary data.</text>
</comment>
<keyword evidence="2" id="KW-0812">Transmembrane</keyword>
<dbReference type="EMBL" id="QFCR01000003">
    <property type="protein sequence ID" value="TNK90909.1"/>
    <property type="molecule type" value="Genomic_DNA"/>
</dbReference>
<name>A0A5C4TJX6_FRUSA</name>
<accession>A0A5C4TJX6</accession>
<evidence type="ECO:0000256" key="1">
    <source>
        <dbReference type="SAM" id="Coils"/>
    </source>
</evidence>
<dbReference type="AlphaFoldDB" id="A0A5C4TJX6"/>
<evidence type="ECO:0000313" key="3">
    <source>
        <dbReference type="EMBL" id="TNK90909.1"/>
    </source>
</evidence>
<feature type="transmembrane region" description="Helical" evidence="2">
    <location>
        <begin position="28"/>
        <end position="47"/>
    </location>
</feature>
<sequence length="308" mass="34733">MDLKRLLNFEEGKWKFFLEEYTPLRQRIYVGLTILFVASLSIFAFNARQTDPLNMKNTELNTEQPIGRDSMQVKMTKAVYSPKNHTAQFVFKGDGTGNDSALTGNEFKFLGKVVSGKGNLTVIPTINNQWVVLVSNLDTNFGGIQIVAESNIPEKPNINSSNIENQKPVFSTSQKDLKKVINLNASSPKTITLNAVVEEEKSNENSISKTKNKINDTKKLIEYDKSQISKLQENTDSLTSDEVKKRSNTIENLRNEISTSETSLTELKNKLSHLKDNTKQLKDKKIAIEKGDFKLPKVQETSKVELKK</sequence>
<protein>
    <submittedName>
        <fullName evidence="3">Uncharacterized protein</fullName>
    </submittedName>
</protein>
<gene>
    <name evidence="3" type="ORF">DID87_02060</name>
</gene>
<evidence type="ECO:0000256" key="2">
    <source>
        <dbReference type="SAM" id="Phobius"/>
    </source>
</evidence>
<keyword evidence="1" id="KW-0175">Coiled coil</keyword>
<feature type="coiled-coil region" evidence="1">
    <location>
        <begin position="250"/>
        <end position="284"/>
    </location>
</feature>
<organism evidence="3 4">
    <name type="scientific">Fructilactobacillus sanfranciscensis</name>
    <name type="common">Lactobacillus sanfranciscensis</name>
    <dbReference type="NCBI Taxonomy" id="1625"/>
    <lineage>
        <taxon>Bacteria</taxon>
        <taxon>Bacillati</taxon>
        <taxon>Bacillota</taxon>
        <taxon>Bacilli</taxon>
        <taxon>Lactobacillales</taxon>
        <taxon>Lactobacillaceae</taxon>
        <taxon>Fructilactobacillus</taxon>
    </lineage>
</organism>